<name>A0A0K1EGP5_CHOCO</name>
<dbReference type="STRING" id="52.CMC5_039090"/>
<dbReference type="KEGG" id="ccro:CMC5_039090"/>
<evidence type="ECO:0000256" key="2">
    <source>
        <dbReference type="SAM" id="SignalP"/>
    </source>
</evidence>
<feature type="compositionally biased region" description="Low complexity" evidence="1">
    <location>
        <begin position="31"/>
        <end position="42"/>
    </location>
</feature>
<feature type="signal peptide" evidence="2">
    <location>
        <begin position="1"/>
        <end position="19"/>
    </location>
</feature>
<dbReference type="EMBL" id="CP012159">
    <property type="protein sequence ID" value="AKT39758.1"/>
    <property type="molecule type" value="Genomic_DNA"/>
</dbReference>
<dbReference type="OrthoDB" id="5509722at2"/>
<feature type="compositionally biased region" description="Gly residues" evidence="1">
    <location>
        <begin position="43"/>
        <end position="70"/>
    </location>
</feature>
<dbReference type="InterPro" id="IPR049804">
    <property type="entry name" value="Choice_anch_L"/>
</dbReference>
<proteinExistence type="predicted"/>
<evidence type="ECO:0000256" key="1">
    <source>
        <dbReference type="SAM" id="MobiDB-lite"/>
    </source>
</evidence>
<dbReference type="RefSeq" id="WP_156338726.1">
    <property type="nucleotide sequence ID" value="NZ_CP012159.1"/>
</dbReference>
<accession>A0A0K1EGP5</accession>
<feature type="compositionally biased region" description="Acidic residues" evidence="1">
    <location>
        <begin position="79"/>
        <end position="95"/>
    </location>
</feature>
<keyword evidence="4" id="KW-1185">Reference proteome</keyword>
<feature type="region of interest" description="Disordered" evidence="1">
    <location>
        <begin position="28"/>
        <end position="95"/>
    </location>
</feature>
<evidence type="ECO:0000313" key="4">
    <source>
        <dbReference type="Proteomes" id="UP000067626"/>
    </source>
</evidence>
<evidence type="ECO:0000313" key="3">
    <source>
        <dbReference type="EMBL" id="AKT39758.1"/>
    </source>
</evidence>
<dbReference type="Proteomes" id="UP000067626">
    <property type="component" value="Chromosome"/>
</dbReference>
<dbReference type="AlphaFoldDB" id="A0A0K1EGP5"/>
<feature type="chain" id="PRO_5005459431" evidence="2">
    <location>
        <begin position="20"/>
        <end position="405"/>
    </location>
</feature>
<reference evidence="3 4" key="1">
    <citation type="submission" date="2015-07" db="EMBL/GenBank/DDBJ databases">
        <title>Genome analysis of myxobacterium Chondromyces crocatus Cm c5 reveals a high potential for natural compound synthesis and the genetic basis for the loss of fruiting body formation.</title>
        <authorList>
            <person name="Zaburannyi N."/>
            <person name="Bunk B."/>
            <person name="Maier J."/>
            <person name="Overmann J."/>
            <person name="Mueller R."/>
        </authorList>
    </citation>
    <scope>NUCLEOTIDE SEQUENCE [LARGE SCALE GENOMIC DNA]</scope>
    <source>
        <strain evidence="3 4">Cm c5</strain>
    </source>
</reference>
<dbReference type="NCBIfam" id="NF038133">
    <property type="entry name" value="choice_anch_L"/>
    <property type="match status" value="1"/>
</dbReference>
<gene>
    <name evidence="3" type="ORF">CMC5_039090</name>
</gene>
<sequence>MSRFALKMLGIAGVFGVFAACSATKGGDNSFGGSETTSSDGTSQGGHGAAGGDSGEGGIAIETGSGGGGSQPPCIDTPGVDDDGDGFADPEDCNDCDPNVNPAAMEVMTAEGADPVDEDCDGEIDNIAGTCDENLLVEDPDPMSAVRALDICRNAQGPRDWGLLGAAWVRANGTPLTAPTNQYGIQPNFGPNVSPRGGDRMLAISSGRARLPGQTGACTTESCNGHGLGTAPSGFPQSVTGCPVGSSINDDVGLQVHMRAPSNATGLRFNFRFYSFEYPEFVCMSYNDQFIALMNPAPAGAANGNISFDSMGNPVSVNVAFFDVCEGCPLGIADLLGTGFDTLDDAGATGWLATTAPVKGGQEVSLRFAIWDTGDQQYDSTALIDNFEWIATGGTVPVGTTPEPQ</sequence>
<organism evidence="3 4">
    <name type="scientific">Chondromyces crocatus</name>
    <dbReference type="NCBI Taxonomy" id="52"/>
    <lineage>
        <taxon>Bacteria</taxon>
        <taxon>Pseudomonadati</taxon>
        <taxon>Myxococcota</taxon>
        <taxon>Polyangia</taxon>
        <taxon>Polyangiales</taxon>
        <taxon>Polyangiaceae</taxon>
        <taxon>Chondromyces</taxon>
    </lineage>
</organism>
<keyword evidence="2" id="KW-0732">Signal</keyword>
<protein>
    <submittedName>
        <fullName evidence="3">Uncharacterized protein</fullName>
    </submittedName>
</protein>
<dbReference type="PROSITE" id="PS51257">
    <property type="entry name" value="PROKAR_LIPOPROTEIN"/>
    <property type="match status" value="1"/>
</dbReference>